<comment type="caution">
    <text evidence="7">The sequence shown here is derived from an EMBL/GenBank/DDBJ whole genome shotgun (WGS) entry which is preliminary data.</text>
</comment>
<dbReference type="OrthoDB" id="2527129at2759"/>
<dbReference type="GO" id="GO:0005739">
    <property type="term" value="C:mitochondrion"/>
    <property type="evidence" value="ECO:0007669"/>
    <property type="project" value="UniProtKB-SubCell"/>
</dbReference>
<feature type="region of interest" description="Disordered" evidence="5">
    <location>
        <begin position="435"/>
        <end position="462"/>
    </location>
</feature>
<dbReference type="AlphaFoldDB" id="A0A5C5G5X6"/>
<evidence type="ECO:0000259" key="6">
    <source>
        <dbReference type="SMART" id="SM01155"/>
    </source>
</evidence>
<organism evidence="7 8">
    <name type="scientific">Rhodotorula diobovata</name>
    <dbReference type="NCBI Taxonomy" id="5288"/>
    <lineage>
        <taxon>Eukaryota</taxon>
        <taxon>Fungi</taxon>
        <taxon>Dikarya</taxon>
        <taxon>Basidiomycota</taxon>
        <taxon>Pucciniomycotina</taxon>
        <taxon>Microbotryomycetes</taxon>
        <taxon>Sporidiobolales</taxon>
        <taxon>Sporidiobolaceae</taxon>
        <taxon>Rhodotorula</taxon>
    </lineage>
</organism>
<dbReference type="SMART" id="SM01155">
    <property type="entry name" value="DUF1713"/>
    <property type="match status" value="1"/>
</dbReference>
<dbReference type="Proteomes" id="UP000311382">
    <property type="component" value="Unassembled WGS sequence"/>
</dbReference>
<evidence type="ECO:0000256" key="3">
    <source>
        <dbReference type="ARBA" id="ARBA00035647"/>
    </source>
</evidence>
<accession>A0A5C5G5X6</accession>
<evidence type="ECO:0000256" key="1">
    <source>
        <dbReference type="ARBA" id="ARBA00004173"/>
    </source>
</evidence>
<dbReference type="Pfam" id="PF08213">
    <property type="entry name" value="COX24_C"/>
    <property type="match status" value="1"/>
</dbReference>
<gene>
    <name evidence="7" type="ORF">DMC30DRAFT_345518</name>
</gene>
<feature type="compositionally biased region" description="Low complexity" evidence="5">
    <location>
        <begin position="66"/>
        <end position="84"/>
    </location>
</feature>
<feature type="compositionally biased region" description="Low complexity" evidence="5">
    <location>
        <begin position="23"/>
        <end position="55"/>
    </location>
</feature>
<evidence type="ECO:0000256" key="4">
    <source>
        <dbReference type="ARBA" id="ARBA00035682"/>
    </source>
</evidence>
<evidence type="ECO:0000256" key="5">
    <source>
        <dbReference type="SAM" id="MobiDB-lite"/>
    </source>
</evidence>
<protein>
    <recommendedName>
        <fullName evidence="4">Small ribosomal subunit protein mS38</fullName>
    </recommendedName>
</protein>
<feature type="domain" description="Ribosomal protein mS38 C-terminal" evidence="6">
    <location>
        <begin position="429"/>
        <end position="462"/>
    </location>
</feature>
<dbReference type="EMBL" id="SOZI01000002">
    <property type="protein sequence ID" value="TNY24490.1"/>
    <property type="molecule type" value="Genomic_DNA"/>
</dbReference>
<feature type="region of interest" description="Disordered" evidence="5">
    <location>
        <begin position="1"/>
        <end position="96"/>
    </location>
</feature>
<reference evidence="7 8" key="1">
    <citation type="submission" date="2019-03" db="EMBL/GenBank/DDBJ databases">
        <title>Rhodosporidium diobovatum UCD-FST 08-225 genome sequencing, assembly, and annotation.</title>
        <authorList>
            <person name="Fakankun I.U."/>
            <person name="Fristensky B."/>
            <person name="Levin D.B."/>
        </authorList>
    </citation>
    <scope>NUCLEOTIDE SEQUENCE [LARGE SCALE GENOMIC DNA]</scope>
    <source>
        <strain evidence="7 8">UCD-FST 08-225</strain>
    </source>
</reference>
<sequence>MPLRLARPTGPLALLAPSSTRSLARPQLAPAPRAAHALRASTRCGYSSSSSAGRSSSRDGSPRVKQQPTATSTSTSPRSQSPSPKAVHPAKPSTPTHAIKAPQELRRAFELPHVRQGVVGLDAFFAGPRPLLELPLPLGTRRSTSAATTDSAHVPGERLDLLLAKRAEAEEDVLVVDQAEDGSPVGEPYLARVKPMESLKTVEEELAAEAAEEADLMQRVELEHEREAAEAEPYDAWLLGQQEVQPPHIARYLAVRPPFTAPPAPAPAATTPTPRPELAFLAPFASSSSTAATSSSLSPSSSTPFSSTFSYHFVDPLKPDEAQGVADRFLSHANFLWRWHARNDFIDAAGEPLRQAGAHYAGAHYAGVEAAESAAGAGAAPQALDAPGSIRMWREADGWVDVAVGLGHGDNVFLPADMVDLDAGDVEIRLDSTKRKRRTKMKKHKFKKRRKAQRALRQRLGK</sequence>
<comment type="subcellular location">
    <subcellularLocation>
        <location evidence="1">Mitochondrion</location>
    </subcellularLocation>
</comment>
<proteinExistence type="inferred from homology"/>
<name>A0A5C5G5X6_9BASI</name>
<evidence type="ECO:0000256" key="2">
    <source>
        <dbReference type="ARBA" id="ARBA00023128"/>
    </source>
</evidence>
<keyword evidence="8" id="KW-1185">Reference proteome</keyword>
<evidence type="ECO:0000313" key="7">
    <source>
        <dbReference type="EMBL" id="TNY24490.1"/>
    </source>
</evidence>
<dbReference type="PANTHER" id="PTHR32035">
    <property type="entry name" value="AURORA KINASE A-INTERACTING PROTEIN"/>
    <property type="match status" value="1"/>
</dbReference>
<dbReference type="PANTHER" id="PTHR32035:SF3">
    <property type="entry name" value="SMALL RIBOSOMAL SUBUNIT PROTEIN MS38"/>
    <property type="match status" value="1"/>
</dbReference>
<keyword evidence="2" id="KW-0496">Mitochondrion</keyword>
<evidence type="ECO:0000313" key="8">
    <source>
        <dbReference type="Proteomes" id="UP000311382"/>
    </source>
</evidence>
<dbReference type="InterPro" id="IPR013177">
    <property type="entry name" value="Ribosomal_mS38_C"/>
</dbReference>
<comment type="similarity">
    <text evidence="3">Belongs to the mitochondrion-specific ribosomal protein mS38 family.</text>
</comment>